<dbReference type="EMBL" id="MEVD01000014">
    <property type="protein sequence ID" value="OGC53453.1"/>
    <property type="molecule type" value="Genomic_DNA"/>
</dbReference>
<name>A0A1F4V9W1_UNCKA</name>
<dbReference type="AlphaFoldDB" id="A0A1F4V9W1"/>
<evidence type="ECO:0000313" key="2">
    <source>
        <dbReference type="Proteomes" id="UP000178127"/>
    </source>
</evidence>
<gene>
    <name evidence="1" type="ORF">A3D91_00270</name>
</gene>
<accession>A0A1F4V9W1</accession>
<evidence type="ECO:0000313" key="1">
    <source>
        <dbReference type="EMBL" id="OGC53453.1"/>
    </source>
</evidence>
<proteinExistence type="predicted"/>
<sequence>MRDELIADAENLRGEIQRKEFLDLCEQKKSTILTILNERYGPDSGSPHPKSENRTFISPSEIDVRNCDGERSFHNDEHAKFIAGSTTDTLAHLYFLNYFKDGVSTGEVMAQLEEAYLKGTLTGEEAEKFEFTKSIEVVAYGHDLVQNFNLMVGKDAHEEIGKVRVMETEANENETILQLLTILVGSKDLPDLLEAVNVQVGQFNLTYIELITALRATIPTSNISNGSQRLGGGRVDLDVVQRDLMLLFRGIPKESTSLSWKDRRIYEAAFAVATSDLRELSGGPSAEEFMDSSHNLMREIKIGLQEYVDENAAKLDNPEVQVEYAHMLREIVPWYGTQEYFIWRQLAHFNETLTGLHSVVDYPEFFKYMHEKYSTDNFTRNANAAEIFYSDLKKNFGRFIYQVYRERYDAWKDAPGRAITLDYVFLNQIERLFDVAERAELSHWYDVEKGRFDDKHKAVYIGSMLRSVGFDVPDEFVEDELVVTVKKINSPVPASA</sequence>
<comment type="caution">
    <text evidence="1">The sequence shown here is derived from an EMBL/GenBank/DDBJ whole genome shotgun (WGS) entry which is preliminary data.</text>
</comment>
<dbReference type="Proteomes" id="UP000178127">
    <property type="component" value="Unassembled WGS sequence"/>
</dbReference>
<protein>
    <submittedName>
        <fullName evidence="1">Uncharacterized protein</fullName>
    </submittedName>
</protein>
<dbReference type="STRING" id="1802620.A3D91_00270"/>
<organism evidence="1 2">
    <name type="scientific">candidate division WWE3 bacterium RIFCSPHIGHO2_02_FULL_38_14</name>
    <dbReference type="NCBI Taxonomy" id="1802620"/>
    <lineage>
        <taxon>Bacteria</taxon>
        <taxon>Katanobacteria</taxon>
    </lineage>
</organism>
<reference evidence="1 2" key="1">
    <citation type="journal article" date="2016" name="Nat. Commun.">
        <title>Thousands of microbial genomes shed light on interconnected biogeochemical processes in an aquifer system.</title>
        <authorList>
            <person name="Anantharaman K."/>
            <person name="Brown C.T."/>
            <person name="Hug L.A."/>
            <person name="Sharon I."/>
            <person name="Castelle C.J."/>
            <person name="Probst A.J."/>
            <person name="Thomas B.C."/>
            <person name="Singh A."/>
            <person name="Wilkins M.J."/>
            <person name="Karaoz U."/>
            <person name="Brodie E.L."/>
            <person name="Williams K.H."/>
            <person name="Hubbard S.S."/>
            <person name="Banfield J.F."/>
        </authorList>
    </citation>
    <scope>NUCLEOTIDE SEQUENCE [LARGE SCALE GENOMIC DNA]</scope>
</reference>